<feature type="domain" description="Peptidase M50" evidence="12">
    <location>
        <begin position="7"/>
        <end position="220"/>
    </location>
</feature>
<evidence type="ECO:0000256" key="9">
    <source>
        <dbReference type="ARBA" id="ARBA00023049"/>
    </source>
</evidence>
<evidence type="ECO:0000313" key="14">
    <source>
        <dbReference type="Proteomes" id="UP000033861"/>
    </source>
</evidence>
<keyword evidence="10 11" id="KW-0472">Membrane</keyword>
<evidence type="ECO:0000313" key="13">
    <source>
        <dbReference type="EMBL" id="KKT46398.1"/>
    </source>
</evidence>
<keyword evidence="5 11" id="KW-0812">Transmembrane</keyword>
<gene>
    <name evidence="13" type="ORF">UW35_C0015G0023</name>
</gene>
<dbReference type="PANTHER" id="PTHR42837">
    <property type="entry name" value="REGULATOR OF SIGMA-E PROTEASE RSEP"/>
    <property type="match status" value="1"/>
</dbReference>
<sequence>MVTVGVVLMLILIVLVHEFAHILTAKTFGYKLKKLYIGIPISINIKGRKYSATLWKVERNGVEYGVSWLILGGAVDFHEKPNARWWHELLIALMGPVSNLLLAFLGIALVVGLGQAWTASGMIFQLVLEGMAKMVTPEGISTMVGPIGFISEVTIMVKGNFLNWLLMWSLINMALFVTNILPIPALDGGHILLSFIVAIFGEKAKIPARVISYTFLYVLCGLMELILAKEIWFFLLGLLT</sequence>
<proteinExistence type="inferred from homology"/>
<comment type="caution">
    <text evidence="13">The sequence shown here is derived from an EMBL/GenBank/DDBJ whole genome shotgun (WGS) entry which is preliminary data.</text>
</comment>
<dbReference type="GO" id="GO:0004222">
    <property type="term" value="F:metalloendopeptidase activity"/>
    <property type="evidence" value="ECO:0007669"/>
    <property type="project" value="InterPro"/>
</dbReference>
<dbReference type="Pfam" id="PF02163">
    <property type="entry name" value="Peptidase_M50"/>
    <property type="match status" value="1"/>
</dbReference>
<evidence type="ECO:0000256" key="10">
    <source>
        <dbReference type="ARBA" id="ARBA00023136"/>
    </source>
</evidence>
<dbReference type="GO" id="GO:0006508">
    <property type="term" value="P:proteolysis"/>
    <property type="evidence" value="ECO:0007669"/>
    <property type="project" value="UniProtKB-KW"/>
</dbReference>
<evidence type="ECO:0000256" key="6">
    <source>
        <dbReference type="ARBA" id="ARBA00022801"/>
    </source>
</evidence>
<evidence type="ECO:0000256" key="1">
    <source>
        <dbReference type="ARBA" id="ARBA00001947"/>
    </source>
</evidence>
<dbReference type="Proteomes" id="UP000033861">
    <property type="component" value="Unassembled WGS sequence"/>
</dbReference>
<feature type="transmembrane region" description="Helical" evidence="11">
    <location>
        <begin position="213"/>
        <end position="235"/>
    </location>
</feature>
<dbReference type="PANTHER" id="PTHR42837:SF2">
    <property type="entry name" value="MEMBRANE METALLOPROTEASE ARASP2, CHLOROPLASTIC-RELATED"/>
    <property type="match status" value="1"/>
</dbReference>
<name>A0A0G1HII2_9BACT</name>
<reference evidence="13 14" key="1">
    <citation type="journal article" date="2015" name="Nature">
        <title>rRNA introns, odd ribosomes, and small enigmatic genomes across a large radiation of phyla.</title>
        <authorList>
            <person name="Brown C.T."/>
            <person name="Hug L.A."/>
            <person name="Thomas B.C."/>
            <person name="Sharon I."/>
            <person name="Castelle C.J."/>
            <person name="Singh A."/>
            <person name="Wilkins M.J."/>
            <person name="Williams K.H."/>
            <person name="Banfield J.F."/>
        </authorList>
    </citation>
    <scope>NUCLEOTIDE SEQUENCE [LARGE SCALE GENOMIC DNA]</scope>
</reference>
<keyword evidence="6" id="KW-0378">Hydrolase</keyword>
<evidence type="ECO:0000256" key="5">
    <source>
        <dbReference type="ARBA" id="ARBA00022692"/>
    </source>
</evidence>
<dbReference type="AlphaFoldDB" id="A0A0G1HII2"/>
<evidence type="ECO:0000256" key="7">
    <source>
        <dbReference type="ARBA" id="ARBA00022833"/>
    </source>
</evidence>
<organism evidence="13 14">
    <name type="scientific">Candidatus Collierbacteria bacterium GW2011_GWF2_44_15</name>
    <dbReference type="NCBI Taxonomy" id="1618404"/>
    <lineage>
        <taxon>Bacteria</taxon>
        <taxon>Candidatus Collieribacteriota</taxon>
    </lineage>
</organism>
<comment type="similarity">
    <text evidence="3">Belongs to the peptidase M50B family.</text>
</comment>
<evidence type="ECO:0000256" key="8">
    <source>
        <dbReference type="ARBA" id="ARBA00022989"/>
    </source>
</evidence>
<feature type="transmembrane region" description="Helical" evidence="11">
    <location>
        <begin position="89"/>
        <end position="113"/>
    </location>
</feature>
<dbReference type="PATRIC" id="fig|1618404.3.peg.470"/>
<evidence type="ECO:0000256" key="11">
    <source>
        <dbReference type="SAM" id="Phobius"/>
    </source>
</evidence>
<protein>
    <submittedName>
        <fullName evidence="13">Peptidase M50</fullName>
    </submittedName>
</protein>
<evidence type="ECO:0000259" key="12">
    <source>
        <dbReference type="Pfam" id="PF02163"/>
    </source>
</evidence>
<dbReference type="InterPro" id="IPR008915">
    <property type="entry name" value="Peptidase_M50"/>
</dbReference>
<feature type="transmembrane region" description="Helical" evidence="11">
    <location>
        <begin position="161"/>
        <end position="177"/>
    </location>
</feature>
<dbReference type="GO" id="GO:0016020">
    <property type="term" value="C:membrane"/>
    <property type="evidence" value="ECO:0007669"/>
    <property type="project" value="UniProtKB-SubCell"/>
</dbReference>
<evidence type="ECO:0000256" key="2">
    <source>
        <dbReference type="ARBA" id="ARBA00004141"/>
    </source>
</evidence>
<evidence type="ECO:0000256" key="3">
    <source>
        <dbReference type="ARBA" id="ARBA00007931"/>
    </source>
</evidence>
<keyword evidence="9" id="KW-0482">Metalloprotease</keyword>
<dbReference type="InterPro" id="IPR004387">
    <property type="entry name" value="Pept_M50_Zn"/>
</dbReference>
<evidence type="ECO:0000256" key="4">
    <source>
        <dbReference type="ARBA" id="ARBA00022670"/>
    </source>
</evidence>
<comment type="cofactor">
    <cofactor evidence="1">
        <name>Zn(2+)</name>
        <dbReference type="ChEBI" id="CHEBI:29105"/>
    </cofactor>
</comment>
<keyword evidence="4" id="KW-0645">Protease</keyword>
<keyword evidence="7" id="KW-0862">Zinc</keyword>
<comment type="subcellular location">
    <subcellularLocation>
        <location evidence="2">Membrane</location>
        <topology evidence="2">Multi-pass membrane protein</topology>
    </subcellularLocation>
</comment>
<keyword evidence="8 11" id="KW-1133">Transmembrane helix</keyword>
<dbReference type="EMBL" id="LCHZ01000015">
    <property type="protein sequence ID" value="KKT46398.1"/>
    <property type="molecule type" value="Genomic_DNA"/>
</dbReference>
<accession>A0A0G1HII2</accession>